<organism evidence="2 3">
    <name type="scientific">Parafrankia colletiae</name>
    <dbReference type="NCBI Taxonomy" id="573497"/>
    <lineage>
        <taxon>Bacteria</taxon>
        <taxon>Bacillati</taxon>
        <taxon>Actinomycetota</taxon>
        <taxon>Actinomycetes</taxon>
        <taxon>Frankiales</taxon>
        <taxon>Frankiaceae</taxon>
        <taxon>Parafrankia</taxon>
    </lineage>
</organism>
<evidence type="ECO:0000313" key="2">
    <source>
        <dbReference type="EMBL" id="OHV41124.1"/>
    </source>
</evidence>
<gene>
    <name evidence="2" type="ORF">CC117_13020</name>
</gene>
<protein>
    <submittedName>
        <fullName evidence="2">NmrA family transcriptional regulator</fullName>
    </submittedName>
</protein>
<dbReference type="Pfam" id="PF13460">
    <property type="entry name" value="NAD_binding_10"/>
    <property type="match status" value="1"/>
</dbReference>
<dbReference type="InterPro" id="IPR051604">
    <property type="entry name" value="Ergot_Alk_Oxidoreductase"/>
</dbReference>
<dbReference type="Gene3D" id="3.40.50.720">
    <property type="entry name" value="NAD(P)-binding Rossmann-like Domain"/>
    <property type="match status" value="1"/>
</dbReference>
<sequence length="302" mass="32332">MIVVTTPTGNIGQQVLTNLLEEAAPVRVVARDPTKLPEQTRGRVEVVRGSHGDADVVARAFEGADAVFWLPPPDYRTPDLAASYLDFTRPASDIFQRHQSMRVVGVSALGRGSALARKAGLVSASLAMDDLIAGTGVRYRSLALPSFMDNLLRQAAAIGSQGVFFLPLDADRRLPTCATRDIASVATRLLLDTSWSGQDSVAVLGPEDLSGDDMARIMSEVLARPIRFQSVSDEDFRMTLGRQGMSEAMVQGMAEMMLAKNSGLDNAEPRTPRADSPTSFRAWCQDVLGPAVSASKEGAATP</sequence>
<dbReference type="RefSeq" id="WP_071083184.1">
    <property type="nucleotide sequence ID" value="NZ_MBLM01000058.1"/>
</dbReference>
<dbReference type="PANTHER" id="PTHR43162:SF1">
    <property type="entry name" value="PRESTALK A DIFFERENTIATION PROTEIN A"/>
    <property type="match status" value="1"/>
</dbReference>
<evidence type="ECO:0000313" key="3">
    <source>
        <dbReference type="Proteomes" id="UP000179627"/>
    </source>
</evidence>
<reference evidence="3" key="1">
    <citation type="submission" date="2016-07" db="EMBL/GenBank/DDBJ databases">
        <title>Sequence Frankia sp. strain CcI1.17.</title>
        <authorList>
            <person name="Ghodhbane-Gtari F."/>
            <person name="Swanson E."/>
            <person name="Gueddou A."/>
            <person name="Morris K."/>
            <person name="Hezbri K."/>
            <person name="Ktari A."/>
            <person name="Nouioui I."/>
            <person name="Abebe-Akele F."/>
            <person name="Simpson S."/>
            <person name="Thomas K."/>
            <person name="Gtari M."/>
            <person name="Tisa L.S."/>
            <person name="Hurst S."/>
        </authorList>
    </citation>
    <scope>NUCLEOTIDE SEQUENCE [LARGE SCALE GENOMIC DNA]</scope>
    <source>
        <strain evidence="3">Cc1.17</strain>
    </source>
</reference>
<evidence type="ECO:0000259" key="1">
    <source>
        <dbReference type="Pfam" id="PF13460"/>
    </source>
</evidence>
<feature type="domain" description="NAD(P)-binding" evidence="1">
    <location>
        <begin position="8"/>
        <end position="151"/>
    </location>
</feature>
<dbReference type="InterPro" id="IPR016040">
    <property type="entry name" value="NAD(P)-bd_dom"/>
</dbReference>
<proteinExistence type="predicted"/>
<dbReference type="AlphaFoldDB" id="A0A1S1R8S3"/>
<comment type="caution">
    <text evidence="2">The sequence shown here is derived from an EMBL/GenBank/DDBJ whole genome shotgun (WGS) entry which is preliminary data.</text>
</comment>
<dbReference type="SUPFAM" id="SSF51735">
    <property type="entry name" value="NAD(P)-binding Rossmann-fold domains"/>
    <property type="match status" value="1"/>
</dbReference>
<dbReference type="Gene3D" id="3.90.25.10">
    <property type="entry name" value="UDP-galactose 4-epimerase, domain 1"/>
    <property type="match status" value="1"/>
</dbReference>
<dbReference type="PANTHER" id="PTHR43162">
    <property type="match status" value="1"/>
</dbReference>
<dbReference type="EMBL" id="MBLM01000058">
    <property type="protein sequence ID" value="OHV41124.1"/>
    <property type="molecule type" value="Genomic_DNA"/>
</dbReference>
<dbReference type="InterPro" id="IPR036291">
    <property type="entry name" value="NAD(P)-bd_dom_sf"/>
</dbReference>
<accession>A0A1S1R8S3</accession>
<keyword evidence="3" id="KW-1185">Reference proteome</keyword>
<name>A0A1S1R8S3_9ACTN</name>
<dbReference type="Proteomes" id="UP000179627">
    <property type="component" value="Unassembled WGS sequence"/>
</dbReference>
<dbReference type="OrthoDB" id="4632815at2"/>